<dbReference type="Proteomes" id="UP001152797">
    <property type="component" value="Unassembled WGS sequence"/>
</dbReference>
<dbReference type="EMBL" id="CAMXCT020001859">
    <property type="protein sequence ID" value="CAL1147044.1"/>
    <property type="molecule type" value="Genomic_DNA"/>
</dbReference>
<evidence type="ECO:0000256" key="1">
    <source>
        <dbReference type="SAM" id="MobiDB-lite"/>
    </source>
</evidence>
<dbReference type="EMBL" id="CAMXCT030001859">
    <property type="protein sequence ID" value="CAL4780981.1"/>
    <property type="molecule type" value="Genomic_DNA"/>
</dbReference>
<dbReference type="EMBL" id="CAMXCT010001859">
    <property type="protein sequence ID" value="CAI3993669.1"/>
    <property type="molecule type" value="Genomic_DNA"/>
</dbReference>
<evidence type="ECO:0000313" key="2">
    <source>
        <dbReference type="EMBL" id="CAI3993669.1"/>
    </source>
</evidence>
<evidence type="ECO:0000313" key="4">
    <source>
        <dbReference type="Proteomes" id="UP001152797"/>
    </source>
</evidence>
<comment type="caution">
    <text evidence="2">The sequence shown here is derived from an EMBL/GenBank/DDBJ whole genome shotgun (WGS) entry which is preliminary data.</text>
</comment>
<proteinExistence type="predicted"/>
<reference evidence="2" key="1">
    <citation type="submission" date="2022-10" db="EMBL/GenBank/DDBJ databases">
        <authorList>
            <person name="Chen Y."/>
            <person name="Dougan E. K."/>
            <person name="Chan C."/>
            <person name="Rhodes N."/>
            <person name="Thang M."/>
        </authorList>
    </citation>
    <scope>NUCLEOTIDE SEQUENCE</scope>
</reference>
<sequence length="352" mass="38167">MGKEKVGLEALDLVCAGCAEALPRLTKCIDARGQDFIKELIGSGQGDVVKFLEKAKAILDPPTPFLESCLSTCTLCHSGSVDLKIDDLGAKFKDILPIMAQYAQISCVNKDLMKGISEEKVKQFDKFLRDVDLKISEHVEVFKGNYKQLERLNDKYKSVKKCAATWQMNDVMWMFASDNEDVESDVALMTESRADLAEFMKVAEKVVSTSVPTESFKGMAAEMNEFISQAKALREDVTQTVAILVAASVFLDPEQAAQAKGTAPKAMQYLGSALGMTMKDLQALSPKLASNMAEVMGSESGGSRKRASEGKSAQSKGQDDPGLDAKEPKDKKTKKAEPKGGGKKRKAAADAK</sequence>
<dbReference type="AlphaFoldDB" id="A0A9P1CL49"/>
<evidence type="ECO:0000313" key="3">
    <source>
        <dbReference type="EMBL" id="CAL1147044.1"/>
    </source>
</evidence>
<accession>A0A9P1CL49</accession>
<name>A0A9P1CL49_9DINO</name>
<protein>
    <submittedName>
        <fullName evidence="2">Uncharacterized protein</fullName>
    </submittedName>
</protein>
<feature type="region of interest" description="Disordered" evidence="1">
    <location>
        <begin position="294"/>
        <end position="352"/>
    </location>
</feature>
<feature type="compositionally biased region" description="Basic and acidic residues" evidence="1">
    <location>
        <begin position="317"/>
        <end position="340"/>
    </location>
</feature>
<dbReference type="OrthoDB" id="10589604at2759"/>
<keyword evidence="4" id="KW-1185">Reference proteome</keyword>
<reference evidence="3" key="2">
    <citation type="submission" date="2024-04" db="EMBL/GenBank/DDBJ databases">
        <authorList>
            <person name="Chen Y."/>
            <person name="Shah S."/>
            <person name="Dougan E. K."/>
            <person name="Thang M."/>
            <person name="Chan C."/>
        </authorList>
    </citation>
    <scope>NUCLEOTIDE SEQUENCE [LARGE SCALE GENOMIC DNA]</scope>
</reference>
<organism evidence="2">
    <name type="scientific">Cladocopium goreaui</name>
    <dbReference type="NCBI Taxonomy" id="2562237"/>
    <lineage>
        <taxon>Eukaryota</taxon>
        <taxon>Sar</taxon>
        <taxon>Alveolata</taxon>
        <taxon>Dinophyceae</taxon>
        <taxon>Suessiales</taxon>
        <taxon>Symbiodiniaceae</taxon>
        <taxon>Cladocopium</taxon>
    </lineage>
</organism>
<gene>
    <name evidence="2" type="ORF">C1SCF055_LOCUS20397</name>
</gene>